<dbReference type="SMART" id="SM01058">
    <property type="entry name" value="CarD_TRCF"/>
    <property type="match status" value="1"/>
</dbReference>
<evidence type="ECO:0000313" key="2">
    <source>
        <dbReference type="EMBL" id="MPM61012.1"/>
    </source>
</evidence>
<dbReference type="InterPro" id="IPR003711">
    <property type="entry name" value="CarD-like/TRCF_RID"/>
</dbReference>
<dbReference type="EMBL" id="VSSQ01018103">
    <property type="protein sequence ID" value="MPM61012.1"/>
    <property type="molecule type" value="Genomic_DNA"/>
</dbReference>
<protein>
    <recommendedName>
        <fullName evidence="1">CarD-like/TRCF RNAP-interacting domain-containing protein</fullName>
    </recommendedName>
</protein>
<dbReference type="InterPro" id="IPR052531">
    <property type="entry name" value="CarD-like_regulator"/>
</dbReference>
<dbReference type="Gene3D" id="1.20.58.1290">
    <property type="entry name" value="CarD-like, C-terminal domain"/>
    <property type="match status" value="1"/>
</dbReference>
<proteinExistence type="predicted"/>
<dbReference type="PANTHER" id="PTHR38447:SF1">
    <property type="entry name" value="RNA POLYMERASE-BINDING TRANSCRIPTION FACTOR CARD"/>
    <property type="match status" value="1"/>
</dbReference>
<accession>A0A645B6I5</accession>
<reference evidence="2" key="1">
    <citation type="submission" date="2019-08" db="EMBL/GenBank/DDBJ databases">
        <authorList>
            <person name="Kucharzyk K."/>
            <person name="Murdoch R.W."/>
            <person name="Higgins S."/>
            <person name="Loffler F."/>
        </authorList>
    </citation>
    <scope>NUCLEOTIDE SEQUENCE</scope>
</reference>
<gene>
    <name evidence="2" type="ORF">SDC9_107866</name>
</gene>
<sequence length="165" mass="19374">MFNVNDYVMYGMTGVCKIIDITNEKFINNMKKEYYVLTPVYSDNTTIKIPVDNIKIPMRRVLSKEEAISIINDIPNNNISWEEDEKIRKAQFQEMLKSGDCNELIKLIRCIYLNKEYLQSIGKKTYQVDLDFMKDAERLLNEEFAISLNISPDDVYSYITNNMPK</sequence>
<name>A0A645B6I5_9ZZZZ</name>
<dbReference type="InterPro" id="IPR042215">
    <property type="entry name" value="CarD-like_C"/>
</dbReference>
<dbReference type="SUPFAM" id="SSF141259">
    <property type="entry name" value="CarD-like"/>
    <property type="match status" value="1"/>
</dbReference>
<dbReference type="Pfam" id="PF02559">
    <property type="entry name" value="CarD_TRCF_RID"/>
    <property type="match status" value="1"/>
</dbReference>
<dbReference type="Gene3D" id="2.40.10.170">
    <property type="match status" value="1"/>
</dbReference>
<organism evidence="2">
    <name type="scientific">bioreactor metagenome</name>
    <dbReference type="NCBI Taxonomy" id="1076179"/>
    <lineage>
        <taxon>unclassified sequences</taxon>
        <taxon>metagenomes</taxon>
        <taxon>ecological metagenomes</taxon>
    </lineage>
</organism>
<dbReference type="AlphaFoldDB" id="A0A645B6I5"/>
<feature type="domain" description="CarD-like/TRCF RNAP-interacting" evidence="1">
    <location>
        <begin position="1"/>
        <end position="112"/>
    </location>
</feature>
<dbReference type="PANTHER" id="PTHR38447">
    <property type="entry name" value="TRANSCRIPTION FACTOR YDEB-RELATED"/>
    <property type="match status" value="1"/>
</dbReference>
<dbReference type="GO" id="GO:0009303">
    <property type="term" value="P:rRNA transcription"/>
    <property type="evidence" value="ECO:0007669"/>
    <property type="project" value="TreeGrafter"/>
</dbReference>
<dbReference type="InterPro" id="IPR036101">
    <property type="entry name" value="CarD-like/TRCF_RID_sf"/>
</dbReference>
<comment type="caution">
    <text evidence="2">The sequence shown here is derived from an EMBL/GenBank/DDBJ whole genome shotgun (WGS) entry which is preliminary data.</text>
</comment>
<evidence type="ECO:0000259" key="1">
    <source>
        <dbReference type="SMART" id="SM01058"/>
    </source>
</evidence>